<dbReference type="PANTHER" id="PTHR30024">
    <property type="entry name" value="ALIPHATIC SULFONATES-BINDING PROTEIN-RELATED"/>
    <property type="match status" value="1"/>
</dbReference>
<keyword evidence="5" id="KW-0472">Membrane</keyword>
<accession>A0A255YZX1</accession>
<keyword evidence="4" id="KW-0997">Cell inner membrane</keyword>
<evidence type="ECO:0000256" key="3">
    <source>
        <dbReference type="ARBA" id="ARBA00022475"/>
    </source>
</evidence>
<evidence type="ECO:0008006" key="8">
    <source>
        <dbReference type="Google" id="ProtNLM"/>
    </source>
</evidence>
<dbReference type="PANTHER" id="PTHR30024:SF43">
    <property type="entry name" value="BLL4572 PROTEIN"/>
    <property type="match status" value="1"/>
</dbReference>
<dbReference type="CDD" id="cd13553">
    <property type="entry name" value="PBP2_NrtA_CpmA_like"/>
    <property type="match status" value="1"/>
</dbReference>
<dbReference type="AlphaFoldDB" id="A0A255YZX1"/>
<dbReference type="GO" id="GO:0012505">
    <property type="term" value="C:endomembrane system"/>
    <property type="evidence" value="ECO:0007669"/>
    <property type="project" value="UniProtKB-SubCell"/>
</dbReference>
<dbReference type="RefSeq" id="WP_094456624.1">
    <property type="nucleotide sequence ID" value="NZ_NOXU01000029.1"/>
</dbReference>
<comment type="caution">
    <text evidence="6">The sequence shown here is derived from an EMBL/GenBank/DDBJ whole genome shotgun (WGS) entry which is preliminary data.</text>
</comment>
<evidence type="ECO:0000256" key="2">
    <source>
        <dbReference type="ARBA" id="ARBA00022448"/>
    </source>
</evidence>
<dbReference type="OrthoDB" id="570524at2"/>
<keyword evidence="7" id="KW-1185">Reference proteome</keyword>
<keyword evidence="2" id="KW-0813">Transport</keyword>
<evidence type="ECO:0000256" key="1">
    <source>
        <dbReference type="ARBA" id="ARBA00004308"/>
    </source>
</evidence>
<dbReference type="Gene3D" id="3.40.190.10">
    <property type="entry name" value="Periplasmic binding protein-like II"/>
    <property type="match status" value="2"/>
</dbReference>
<name>A0A255YZX1_9PROT</name>
<dbReference type="Pfam" id="PF13379">
    <property type="entry name" value="NMT1_2"/>
    <property type="match status" value="1"/>
</dbReference>
<comment type="subcellular location">
    <subcellularLocation>
        <location evidence="1">Endomembrane system</location>
    </subcellularLocation>
</comment>
<evidence type="ECO:0000313" key="7">
    <source>
        <dbReference type="Proteomes" id="UP000216998"/>
    </source>
</evidence>
<evidence type="ECO:0000256" key="5">
    <source>
        <dbReference type="ARBA" id="ARBA00023136"/>
    </source>
</evidence>
<dbReference type="SUPFAM" id="SSF53850">
    <property type="entry name" value="Periplasmic binding protein-like II"/>
    <property type="match status" value="1"/>
</dbReference>
<keyword evidence="3" id="KW-1003">Cell membrane</keyword>
<evidence type="ECO:0000256" key="4">
    <source>
        <dbReference type="ARBA" id="ARBA00022519"/>
    </source>
</evidence>
<gene>
    <name evidence="6" type="ORF">CHU95_12235</name>
</gene>
<proteinExistence type="predicted"/>
<dbReference type="Proteomes" id="UP000216998">
    <property type="component" value="Unassembled WGS sequence"/>
</dbReference>
<evidence type="ECO:0000313" key="6">
    <source>
        <dbReference type="EMBL" id="OYQ34215.1"/>
    </source>
</evidence>
<protein>
    <recommendedName>
        <fullName evidence="8">Nitrate transporter</fullName>
    </recommendedName>
</protein>
<dbReference type="EMBL" id="NOXU01000029">
    <property type="protein sequence ID" value="OYQ34215.1"/>
    <property type="molecule type" value="Genomic_DNA"/>
</dbReference>
<reference evidence="6 7" key="1">
    <citation type="submission" date="2017-07" db="EMBL/GenBank/DDBJ databases">
        <title>Niveispirillum cyanobacteriorum sp. nov., isolated from cyanobacterial aggregates in a eutrophic lake.</title>
        <authorList>
            <person name="Cai H."/>
        </authorList>
    </citation>
    <scope>NUCLEOTIDE SEQUENCE [LARGE SCALE GENOMIC DNA]</scope>
    <source>
        <strain evidence="7">TH1-14</strain>
    </source>
</reference>
<organism evidence="6 7">
    <name type="scientific">Niveispirillum lacus</name>
    <dbReference type="NCBI Taxonomy" id="1981099"/>
    <lineage>
        <taxon>Bacteria</taxon>
        <taxon>Pseudomonadati</taxon>
        <taxon>Pseudomonadota</taxon>
        <taxon>Alphaproteobacteria</taxon>
        <taxon>Rhodospirillales</taxon>
        <taxon>Azospirillaceae</taxon>
        <taxon>Niveispirillum</taxon>
    </lineage>
</organism>
<dbReference type="InterPro" id="IPR044527">
    <property type="entry name" value="NrtA/CpmA_ABC-bd_dom"/>
</dbReference>
<sequence length="335" mass="35710">MVEIVKLGFAPLVDCAIPVVAAEKGFAAAEGIDLVVERAPSWAALRDRLAFGRVDGAHILAPLALAIHQGIAGVPATALRVPVSLGLGNNAVTVSLDLYERMVLVAPEVMAGPPALRARALRPIIDADRAAGKPLLSFVTVFHFSCHHYELLKWLADGGVDGRSEVNIGVIAPPRMVESLAAGWIDGYCAGEPWNQRAVQRGIGKVVVTKADIRPDGLEKVLGLRADWAEEHPAQVAALIRAVVKAADWSCDPANRAELARLLAEAQYVGLAADLIELTLQGAIPAPDRNRPDRADALRLLSEMAAAGQLDLSDADRIRLANAVWRPDLYQEAMG</sequence>